<keyword evidence="2" id="KW-0805">Transcription regulation</keyword>
<comment type="similarity">
    <text evidence="1">Belongs to the LysR transcriptional regulatory family.</text>
</comment>
<reference evidence="8" key="1">
    <citation type="journal article" date="2019" name="Int. J. Syst. Evol. Microbiol.">
        <title>The Global Catalogue of Microorganisms (GCM) 10K type strain sequencing project: providing services to taxonomists for standard genome sequencing and annotation.</title>
        <authorList>
            <consortium name="The Broad Institute Genomics Platform"/>
            <consortium name="The Broad Institute Genome Sequencing Center for Infectious Disease"/>
            <person name="Wu L."/>
            <person name="Ma J."/>
        </authorList>
    </citation>
    <scope>NUCLEOTIDE SEQUENCE [LARGE SCALE GENOMIC DNA]</scope>
    <source>
        <strain evidence="8">JCM 14718</strain>
    </source>
</reference>
<protein>
    <submittedName>
        <fullName evidence="7">LysR family transcriptional regulator</fullName>
    </submittedName>
</protein>
<evidence type="ECO:0000256" key="3">
    <source>
        <dbReference type="ARBA" id="ARBA00023125"/>
    </source>
</evidence>
<dbReference type="Gene3D" id="3.40.190.10">
    <property type="entry name" value="Periplasmic binding protein-like II"/>
    <property type="match status" value="2"/>
</dbReference>
<keyword evidence="8" id="KW-1185">Reference proteome</keyword>
<dbReference type="InterPro" id="IPR000847">
    <property type="entry name" value="LysR_HTH_N"/>
</dbReference>
<name>A0ABP4RW32_9ACTN</name>
<dbReference type="Pfam" id="PF00126">
    <property type="entry name" value="HTH_1"/>
    <property type="match status" value="1"/>
</dbReference>
<dbReference type="PANTHER" id="PTHR30346:SF30">
    <property type="entry name" value="SMALL NEUTRAL PROTEASE REGULATORY PROTEIN"/>
    <property type="match status" value="1"/>
</dbReference>
<dbReference type="Gene3D" id="1.10.10.10">
    <property type="entry name" value="Winged helix-like DNA-binding domain superfamily/Winged helix DNA-binding domain"/>
    <property type="match status" value="1"/>
</dbReference>
<keyword evidence="4" id="KW-0010">Activator</keyword>
<accession>A0ABP4RW32</accession>
<dbReference type="SUPFAM" id="SSF53850">
    <property type="entry name" value="Periplasmic binding protein-like II"/>
    <property type="match status" value="1"/>
</dbReference>
<keyword evidence="3" id="KW-0238">DNA-binding</keyword>
<dbReference type="Pfam" id="PF03466">
    <property type="entry name" value="LysR_substrate"/>
    <property type="match status" value="1"/>
</dbReference>
<organism evidence="7 8">
    <name type="scientific">Fodinicola feengrottensis</name>
    <dbReference type="NCBI Taxonomy" id="435914"/>
    <lineage>
        <taxon>Bacteria</taxon>
        <taxon>Bacillati</taxon>
        <taxon>Actinomycetota</taxon>
        <taxon>Actinomycetes</taxon>
        <taxon>Mycobacteriales</taxon>
        <taxon>Fodinicola</taxon>
    </lineage>
</organism>
<dbReference type="PANTHER" id="PTHR30346">
    <property type="entry name" value="TRANSCRIPTIONAL DUAL REGULATOR HCAR-RELATED"/>
    <property type="match status" value="1"/>
</dbReference>
<keyword evidence="5" id="KW-0804">Transcription</keyword>
<dbReference type="InterPro" id="IPR005119">
    <property type="entry name" value="LysR_subst-bd"/>
</dbReference>
<dbReference type="InterPro" id="IPR036390">
    <property type="entry name" value="WH_DNA-bd_sf"/>
</dbReference>
<dbReference type="InterPro" id="IPR036388">
    <property type="entry name" value="WH-like_DNA-bd_sf"/>
</dbReference>
<evidence type="ECO:0000313" key="8">
    <source>
        <dbReference type="Proteomes" id="UP001500618"/>
    </source>
</evidence>
<dbReference type="CDD" id="cd05466">
    <property type="entry name" value="PBP2_LTTR_substrate"/>
    <property type="match status" value="1"/>
</dbReference>
<evidence type="ECO:0000256" key="2">
    <source>
        <dbReference type="ARBA" id="ARBA00023015"/>
    </source>
</evidence>
<gene>
    <name evidence="7" type="ORF">GCM10009765_10570</name>
</gene>
<evidence type="ECO:0000256" key="5">
    <source>
        <dbReference type="ARBA" id="ARBA00023163"/>
    </source>
</evidence>
<dbReference type="SUPFAM" id="SSF46785">
    <property type="entry name" value="Winged helix' DNA-binding domain"/>
    <property type="match status" value="1"/>
</dbReference>
<feature type="domain" description="HTH lysR-type" evidence="6">
    <location>
        <begin position="1"/>
        <end position="60"/>
    </location>
</feature>
<evidence type="ECO:0000259" key="6">
    <source>
        <dbReference type="PROSITE" id="PS50931"/>
    </source>
</evidence>
<evidence type="ECO:0000256" key="4">
    <source>
        <dbReference type="ARBA" id="ARBA00023159"/>
    </source>
</evidence>
<dbReference type="Proteomes" id="UP001500618">
    <property type="component" value="Unassembled WGS sequence"/>
</dbReference>
<proteinExistence type="inferred from homology"/>
<dbReference type="PROSITE" id="PS50931">
    <property type="entry name" value="HTH_LYSR"/>
    <property type="match status" value="1"/>
</dbReference>
<evidence type="ECO:0000256" key="1">
    <source>
        <dbReference type="ARBA" id="ARBA00009437"/>
    </source>
</evidence>
<dbReference type="EMBL" id="BAAANY010000003">
    <property type="protein sequence ID" value="GAA1662973.1"/>
    <property type="molecule type" value="Genomic_DNA"/>
</dbReference>
<sequence length="317" mass="34341">MRLEARHLRVLCAIADAGSLRKAAVQLGMTQPAITAGLQRIEAALGGPAFLRNADGCRPTPLGQFLVARGRNLLAEMDSLLEAAVGLAADGEHRQLRVGCTPSHVTAGWLERLRSLAPETDVVLHVDNSARTLMGLLDQRQLDVAYLYENEGWSMPPSTRVARRTVMVREPQSVAIASGDPLADAENVTLTDLADSSWVINSSGDDEAAHIRRVCAAAGFTPRLVNIGDIPTSRELIVRGHCIAVCQPTSVPREDLAVRRMAGDPFGVHLFLAWRRDSVWEPLVPAAFDFLVQEYVEGAGRNPEYGKWLSDNPAATA</sequence>
<evidence type="ECO:0000313" key="7">
    <source>
        <dbReference type="EMBL" id="GAA1662973.1"/>
    </source>
</evidence>
<comment type="caution">
    <text evidence="7">The sequence shown here is derived from an EMBL/GenBank/DDBJ whole genome shotgun (WGS) entry which is preliminary data.</text>
</comment>
<dbReference type="RefSeq" id="WP_344307642.1">
    <property type="nucleotide sequence ID" value="NZ_BAAANY010000003.1"/>
</dbReference>